<dbReference type="InterPro" id="IPR033709">
    <property type="entry name" value="Anticodon_Ile_ABEc"/>
</dbReference>
<dbReference type="Pfam" id="PF19302">
    <property type="entry name" value="DUF5915"/>
    <property type="match status" value="1"/>
</dbReference>
<sequence>MTAPQDTATYPLLPDSGADAFEQELLARWDAEQLFEQAQAARAGAKPFVFYEGPPTANGRPGIHHVFSRTIKDLFCRHRAMQGYFVPRKAGWDTHGLPVEIEVEKELQREEAARQGVDPSEIAKLGGKQLIEQTGVAEFNRRCRESVFKYRGDWEKLSQRTAYWLDYNDPYVTYSHNFVESVWWALRTLHEKSLLVRGHKILPYCARCGTALSSHEVAQGYDDVDDPSVYVALDLLDEHGNAPAQRRRILVWTTTPWTLVSNTALAVNPTLTYVELRKKTGAEWTIILAEARVPGVLGADWADRWEVTGQMTGADLSGKRYRRPLDWVPYPDEGRHEVIVTEDFVSAEDGSGVVHMAPAFGADDYAAGQRHGLAFLQPVTARGEFTDDVPEVGGVFVKKADARIIEVLRERDVLWKATTFTHSYPHCWRCGTPLLYYARGSWFVRTTAVRESLMARNAAVDWHPSEVGTGRFGEWLANNVDWAISRDRYWGTPLPVWVNDEDATEIDVIGSYADLAARIGRPLPEDFDPHKPHIDQYTWPAPSGKGTMRRVPEVIDTWFDSGSMPFAQWHYPFENRDTVAAQFPADFICEGVDQTRGWFYSLIAIATGLGDALPNNTDRTAAPYRHVVVNDLVLDAQGQKMSKSKGNTVDPWEVLARHGADAVRLFLVGTSQVWVPRRFDENAIRETAGRFLLTFRNVYNGIFAQYANFGWAPSANDPAVADRPVLDRWILSRLTRVEAEVNAHLDNYDATLAARRVMQFMDDDVSKWYVRQSRARFYEVESADNRAAFATLHEVLAVTCRLLAPFAPFMTDAVHRALTGTSVHLASYTRTHPTPVDETLEAAMDDIRTLAGLARAARDVADINVRQPLPSVQCVVPGNPGPASALGALLASEINVKLVEFVSSTDALVSLEVKGNFRTLGKKFGKETPLVAAAVPDMPVELIRQLASGESVTIEVEGVPRLIAPDDVAIIRRASGAAVVQENGGYGVALDPTITPELRAEGLAREVISKVQRLRKEAQLDVSDRIAVAIAGDEELEGAVATHRGRIADEVLAVRLLLGTEAGSPFHADGNGSTWTATQVVDVDGRSIRLALTKEGS</sequence>
<dbReference type="NCBIfam" id="TIGR00392">
    <property type="entry name" value="ileS"/>
    <property type="match status" value="1"/>
</dbReference>
<comment type="cofactor">
    <cofactor evidence="11">
        <name>Zn(2+)</name>
        <dbReference type="ChEBI" id="CHEBI:29105"/>
    </cofactor>
</comment>
<evidence type="ECO:0000256" key="5">
    <source>
        <dbReference type="ARBA" id="ARBA00022833"/>
    </source>
</evidence>
<dbReference type="PRINTS" id="PR00984">
    <property type="entry name" value="TRNASYNTHILE"/>
</dbReference>
<dbReference type="SUPFAM" id="SSF52374">
    <property type="entry name" value="Nucleotidylyl transferase"/>
    <property type="match status" value="1"/>
</dbReference>
<keyword evidence="6 11" id="KW-0067">ATP-binding</keyword>
<feature type="binding site" evidence="11">
    <location>
        <position position="643"/>
    </location>
    <ligand>
        <name>ATP</name>
        <dbReference type="ChEBI" id="CHEBI:30616"/>
    </ligand>
</feature>
<dbReference type="Gene3D" id="3.40.50.620">
    <property type="entry name" value="HUPs"/>
    <property type="match status" value="2"/>
</dbReference>
<dbReference type="KEGG" id="ggr:HKW67_07325"/>
<comment type="subunit">
    <text evidence="11">Monomer.</text>
</comment>
<dbReference type="SUPFAM" id="SSF50677">
    <property type="entry name" value="ValRS/IleRS/LeuRS editing domain"/>
    <property type="match status" value="1"/>
</dbReference>
<dbReference type="PANTHER" id="PTHR42780:SF1">
    <property type="entry name" value="ISOLEUCINE--TRNA LIGASE, CYTOPLASMIC"/>
    <property type="match status" value="1"/>
</dbReference>
<dbReference type="HAMAP" id="MF_02003">
    <property type="entry name" value="Ile_tRNA_synth_type2"/>
    <property type="match status" value="1"/>
</dbReference>
<proteinExistence type="inferred from homology"/>
<evidence type="ECO:0000256" key="10">
    <source>
        <dbReference type="ARBA" id="ARBA00048359"/>
    </source>
</evidence>
<dbReference type="GO" id="GO:0002161">
    <property type="term" value="F:aminoacyl-tRNA deacylase activity"/>
    <property type="evidence" value="ECO:0007669"/>
    <property type="project" value="InterPro"/>
</dbReference>
<dbReference type="EC" id="6.1.1.5" evidence="11"/>
<dbReference type="FunFam" id="3.40.50.620:FF:000075">
    <property type="entry name" value="Isoleucine--tRNA ligase"/>
    <property type="match status" value="1"/>
</dbReference>
<feature type="domain" description="Aminoacyl-tRNA synthetase class Ia" evidence="12">
    <location>
        <begin position="25"/>
        <end position="672"/>
    </location>
</feature>
<dbReference type="InterPro" id="IPR014729">
    <property type="entry name" value="Rossmann-like_a/b/a_fold"/>
</dbReference>
<keyword evidence="4 11" id="KW-0547">Nucleotide-binding</keyword>
<evidence type="ECO:0000256" key="1">
    <source>
        <dbReference type="ARBA" id="ARBA00022490"/>
    </source>
</evidence>
<comment type="domain">
    <text evidence="11">IleRS has two distinct active sites: one for aminoacylation and one for editing. The misactivated valine is translocated from the active site to the editing site, which sterically excludes the correctly activated isoleucine. The single editing site contains two valyl binding pockets, one specific for each substrate (Val-AMP or Val-tRNA(Ile)).</text>
</comment>
<dbReference type="GO" id="GO:0005737">
    <property type="term" value="C:cytoplasm"/>
    <property type="evidence" value="ECO:0007669"/>
    <property type="project" value="UniProtKB-SubCell"/>
</dbReference>
<gene>
    <name evidence="11" type="primary">ileS</name>
    <name evidence="14" type="ORF">HKW67_07325</name>
</gene>
<dbReference type="RefSeq" id="WP_171224758.1">
    <property type="nucleotide sequence ID" value="NZ_CP053085.1"/>
</dbReference>
<feature type="domain" description="Methionyl/Valyl/Leucyl/Isoleucyl-tRNA synthetase anticodon-binding" evidence="13">
    <location>
        <begin position="727"/>
        <end position="870"/>
    </location>
</feature>
<dbReference type="InterPro" id="IPR013155">
    <property type="entry name" value="M/V/L/I-tRNA-synth_anticd-bd"/>
</dbReference>
<dbReference type="Pfam" id="PF00133">
    <property type="entry name" value="tRNA-synt_1"/>
    <property type="match status" value="1"/>
</dbReference>
<evidence type="ECO:0000256" key="9">
    <source>
        <dbReference type="ARBA" id="ARBA00025217"/>
    </source>
</evidence>
<comment type="similarity">
    <text evidence="11">Belongs to the class-I aminoacyl-tRNA synthetase family. IleS type 2 subfamily.</text>
</comment>
<dbReference type="EMBL" id="CP053085">
    <property type="protein sequence ID" value="QJR35329.1"/>
    <property type="molecule type" value="Genomic_DNA"/>
</dbReference>
<dbReference type="Pfam" id="PF08264">
    <property type="entry name" value="Anticodon_1"/>
    <property type="match status" value="1"/>
</dbReference>
<keyword evidence="7 11" id="KW-0648">Protein biosynthesis</keyword>
<protein>
    <recommendedName>
        <fullName evidence="11">Isoleucine--tRNA ligase</fullName>
        <ecNumber evidence="11">6.1.1.5</ecNumber>
    </recommendedName>
    <alternativeName>
        <fullName evidence="11">Isoleucyl-tRNA synthetase</fullName>
        <shortName evidence="11">IleRS</shortName>
    </alternativeName>
</protein>
<evidence type="ECO:0000259" key="13">
    <source>
        <dbReference type="Pfam" id="PF08264"/>
    </source>
</evidence>
<evidence type="ECO:0000256" key="4">
    <source>
        <dbReference type="ARBA" id="ARBA00022741"/>
    </source>
</evidence>
<dbReference type="Gene3D" id="3.90.740.10">
    <property type="entry name" value="Valyl/Leucyl/Isoleucyl-tRNA synthetase, editing domain"/>
    <property type="match status" value="1"/>
</dbReference>
<dbReference type="AlphaFoldDB" id="A0A6M4INJ8"/>
<keyword evidence="2 11" id="KW-0436">Ligase</keyword>
<comment type="subcellular location">
    <subcellularLocation>
        <location evidence="11">Cytoplasm</location>
    </subcellularLocation>
</comment>
<accession>A0A6M4INJ8</accession>
<dbReference type="InterPro" id="IPR002301">
    <property type="entry name" value="Ile-tRNA-ligase"/>
</dbReference>
<evidence type="ECO:0000256" key="2">
    <source>
        <dbReference type="ARBA" id="ARBA00022598"/>
    </source>
</evidence>
<dbReference type="GO" id="GO:0004822">
    <property type="term" value="F:isoleucine-tRNA ligase activity"/>
    <property type="evidence" value="ECO:0007669"/>
    <property type="project" value="UniProtKB-UniRule"/>
</dbReference>
<dbReference type="GO" id="GO:0008270">
    <property type="term" value="F:zinc ion binding"/>
    <property type="evidence" value="ECO:0007669"/>
    <property type="project" value="UniProtKB-UniRule"/>
</dbReference>
<dbReference type="CDD" id="cd07961">
    <property type="entry name" value="Anticodon_Ia_Ile_ABEc"/>
    <property type="match status" value="1"/>
</dbReference>
<keyword evidence="15" id="KW-1185">Reference proteome</keyword>
<evidence type="ECO:0000256" key="8">
    <source>
        <dbReference type="ARBA" id="ARBA00023146"/>
    </source>
</evidence>
<dbReference type="PANTHER" id="PTHR42780">
    <property type="entry name" value="SOLEUCYL-TRNA SYNTHETASE"/>
    <property type="match status" value="1"/>
</dbReference>
<dbReference type="SUPFAM" id="SSF47323">
    <property type="entry name" value="Anticodon-binding domain of a subclass of class I aminoacyl-tRNA synthetases"/>
    <property type="match status" value="1"/>
</dbReference>
<comment type="catalytic activity">
    <reaction evidence="10 11">
        <text>tRNA(Ile) + L-isoleucine + ATP = L-isoleucyl-tRNA(Ile) + AMP + diphosphate</text>
        <dbReference type="Rhea" id="RHEA:11060"/>
        <dbReference type="Rhea" id="RHEA-COMP:9666"/>
        <dbReference type="Rhea" id="RHEA-COMP:9695"/>
        <dbReference type="ChEBI" id="CHEBI:30616"/>
        <dbReference type="ChEBI" id="CHEBI:33019"/>
        <dbReference type="ChEBI" id="CHEBI:58045"/>
        <dbReference type="ChEBI" id="CHEBI:78442"/>
        <dbReference type="ChEBI" id="CHEBI:78528"/>
        <dbReference type="ChEBI" id="CHEBI:456215"/>
        <dbReference type="EC" id="6.1.1.5"/>
    </reaction>
</comment>
<keyword evidence="1 11" id="KW-0963">Cytoplasm</keyword>
<dbReference type="InterPro" id="IPR009080">
    <property type="entry name" value="tRNAsynth_Ia_anticodon-bd"/>
</dbReference>
<dbReference type="Gene3D" id="1.10.730.10">
    <property type="entry name" value="Isoleucyl-tRNA Synthetase, Domain 1"/>
    <property type="match status" value="1"/>
</dbReference>
<evidence type="ECO:0000256" key="3">
    <source>
        <dbReference type="ARBA" id="ARBA00022723"/>
    </source>
</evidence>
<evidence type="ECO:0000256" key="6">
    <source>
        <dbReference type="ARBA" id="ARBA00022840"/>
    </source>
</evidence>
<reference evidence="14 15" key="1">
    <citation type="submission" date="2020-05" db="EMBL/GenBank/DDBJ databases">
        <title>Complete genome sequence of Gemmatimonas greenlandica TET16.</title>
        <authorList>
            <person name="Zeng Y."/>
        </authorList>
    </citation>
    <scope>NUCLEOTIDE SEQUENCE [LARGE SCALE GENOMIC DNA]</scope>
    <source>
        <strain evidence="14 15">TET16</strain>
    </source>
</reference>
<evidence type="ECO:0000313" key="15">
    <source>
        <dbReference type="Proteomes" id="UP000500938"/>
    </source>
</evidence>
<evidence type="ECO:0000259" key="12">
    <source>
        <dbReference type="Pfam" id="PF00133"/>
    </source>
</evidence>
<feature type="short sequence motif" description="'HIGH' region" evidence="11">
    <location>
        <begin position="55"/>
        <end position="65"/>
    </location>
</feature>
<comment type="function">
    <text evidence="9 11">Catalyzes the attachment of isoleucine to tRNA(Ile). As IleRS can inadvertently accommodate and process structurally similar amino acids such as valine, to avoid such errors it has two additional distinct tRNA(Ile)-dependent editing activities. One activity is designated as 'pretransfer' editing and involves the hydrolysis of activated Val-AMP. The other activity is designated 'posttransfer' editing and involves deacylation of mischarged Val-tRNA(Ile).</text>
</comment>
<dbReference type="GO" id="GO:0006428">
    <property type="term" value="P:isoleucyl-tRNA aminoacylation"/>
    <property type="evidence" value="ECO:0007669"/>
    <property type="project" value="UniProtKB-UniRule"/>
</dbReference>
<name>A0A6M4INJ8_9BACT</name>
<feature type="short sequence motif" description="'KMSKS' region" evidence="11">
    <location>
        <begin position="640"/>
        <end position="644"/>
    </location>
</feature>
<keyword evidence="3 11" id="KW-0479">Metal-binding</keyword>
<keyword evidence="5 11" id="KW-0862">Zinc</keyword>
<evidence type="ECO:0000256" key="7">
    <source>
        <dbReference type="ARBA" id="ARBA00022917"/>
    </source>
</evidence>
<dbReference type="GO" id="GO:0000049">
    <property type="term" value="F:tRNA binding"/>
    <property type="evidence" value="ECO:0007669"/>
    <property type="project" value="InterPro"/>
</dbReference>
<evidence type="ECO:0000256" key="11">
    <source>
        <dbReference type="HAMAP-Rule" id="MF_02003"/>
    </source>
</evidence>
<dbReference type="InterPro" id="IPR002300">
    <property type="entry name" value="aa-tRNA-synth_Ia"/>
</dbReference>
<evidence type="ECO:0000313" key="14">
    <source>
        <dbReference type="EMBL" id="QJR35329.1"/>
    </source>
</evidence>
<dbReference type="InterPro" id="IPR023586">
    <property type="entry name" value="Ile-tRNA-ligase_type2"/>
</dbReference>
<organism evidence="14 15">
    <name type="scientific">Gemmatimonas groenlandica</name>
    <dbReference type="NCBI Taxonomy" id="2732249"/>
    <lineage>
        <taxon>Bacteria</taxon>
        <taxon>Pseudomonadati</taxon>
        <taxon>Gemmatimonadota</taxon>
        <taxon>Gemmatimonadia</taxon>
        <taxon>Gemmatimonadales</taxon>
        <taxon>Gemmatimonadaceae</taxon>
        <taxon>Gemmatimonas</taxon>
    </lineage>
</organism>
<dbReference type="Proteomes" id="UP000500938">
    <property type="component" value="Chromosome"/>
</dbReference>
<dbReference type="InterPro" id="IPR009008">
    <property type="entry name" value="Val/Leu/Ile-tRNA-synth_edit"/>
</dbReference>
<dbReference type="GO" id="GO:0005524">
    <property type="term" value="F:ATP binding"/>
    <property type="evidence" value="ECO:0007669"/>
    <property type="project" value="UniProtKB-UniRule"/>
</dbReference>
<keyword evidence="8 11" id="KW-0030">Aminoacyl-tRNA synthetase</keyword>